<feature type="domain" description="Histidine kinase N-terminal" evidence="1">
    <location>
        <begin position="1"/>
        <end position="88"/>
    </location>
</feature>
<dbReference type="EMBL" id="JAWJAY010000482">
    <property type="protein sequence ID" value="MDV2887797.1"/>
    <property type="molecule type" value="Genomic_DNA"/>
</dbReference>
<feature type="non-terminal residue" evidence="2">
    <location>
        <position position="1"/>
    </location>
</feature>
<comment type="caution">
    <text evidence="2">The sequence shown here is derived from an EMBL/GenBank/DDBJ whole genome shotgun (WGS) entry which is preliminary data.</text>
</comment>
<protein>
    <submittedName>
        <fullName evidence="2">Histidine kinase N-terminal domain-containing protein</fullName>
    </submittedName>
</protein>
<accession>A0AAJ2NT16</accession>
<keyword evidence="2" id="KW-0808">Transferase</keyword>
<feature type="non-terminal residue" evidence="2">
    <location>
        <position position="92"/>
    </location>
</feature>
<dbReference type="Proteomes" id="UP001285636">
    <property type="component" value="Unassembled WGS sequence"/>
</dbReference>
<dbReference type="Pfam" id="PF09385">
    <property type="entry name" value="HisK_N"/>
    <property type="match status" value="1"/>
</dbReference>
<evidence type="ECO:0000259" key="1">
    <source>
        <dbReference type="Pfam" id="PF09385"/>
    </source>
</evidence>
<evidence type="ECO:0000313" key="2">
    <source>
        <dbReference type="EMBL" id="MDV2887797.1"/>
    </source>
</evidence>
<sequence>MYEVVVNSILHEFSEQEIKSLAYKVAQERADANVNIGEFVYNINLGRSIIIKYVNLSGITAEELHPVFELINKQFDLFCYYAVSRYTEIINT</sequence>
<dbReference type="GO" id="GO:0016301">
    <property type="term" value="F:kinase activity"/>
    <property type="evidence" value="ECO:0007669"/>
    <property type="project" value="UniProtKB-KW"/>
</dbReference>
<dbReference type="InterPro" id="IPR018984">
    <property type="entry name" value="Histidine_kinase_N"/>
</dbReference>
<organism evidence="2 3">
    <name type="scientific">Alkalihalophilus pseudofirmus</name>
    <name type="common">Bacillus pseudofirmus</name>
    <dbReference type="NCBI Taxonomy" id="79885"/>
    <lineage>
        <taxon>Bacteria</taxon>
        <taxon>Bacillati</taxon>
        <taxon>Bacillota</taxon>
        <taxon>Bacilli</taxon>
        <taxon>Bacillales</taxon>
        <taxon>Bacillaceae</taxon>
        <taxon>Alkalihalophilus</taxon>
    </lineage>
</organism>
<evidence type="ECO:0000313" key="3">
    <source>
        <dbReference type="Proteomes" id="UP001285636"/>
    </source>
</evidence>
<dbReference type="AlphaFoldDB" id="A0AAJ2NT16"/>
<reference evidence="2" key="1">
    <citation type="submission" date="2023-10" db="EMBL/GenBank/DDBJ databases">
        <title>Screening of Alkalihalophilus pseudofirmusBZ-TG-HK211 and Its Alleviation of Salt Stress on Rapeseed Growth.</title>
        <authorList>
            <person name="Zhao B."/>
            <person name="Guo T."/>
        </authorList>
    </citation>
    <scope>NUCLEOTIDE SEQUENCE</scope>
    <source>
        <strain evidence="2">BZ-TG-HK211</strain>
    </source>
</reference>
<name>A0AAJ2NT16_ALKPS</name>
<dbReference type="RefSeq" id="WP_323467949.1">
    <property type="nucleotide sequence ID" value="NZ_JAWJAY010000482.1"/>
</dbReference>
<keyword evidence="2" id="KW-0418">Kinase</keyword>
<dbReference type="Gene3D" id="1.10.490.70">
    <property type="entry name" value="Histidine kinase N-terminal domain"/>
    <property type="match status" value="1"/>
</dbReference>
<proteinExistence type="predicted"/>
<gene>
    <name evidence="2" type="ORF">RYX45_21760</name>
</gene>